<dbReference type="PANTHER" id="PTHR43520:SF8">
    <property type="entry name" value="P-TYPE CU(+) TRANSPORTER"/>
    <property type="match status" value="1"/>
</dbReference>
<evidence type="ECO:0000256" key="6">
    <source>
        <dbReference type="ARBA" id="ARBA00022723"/>
    </source>
</evidence>
<evidence type="ECO:0000256" key="14">
    <source>
        <dbReference type="ARBA" id="ARBA00023008"/>
    </source>
</evidence>
<evidence type="ECO:0000256" key="3">
    <source>
        <dbReference type="ARBA" id="ARBA00012517"/>
    </source>
</evidence>
<feature type="domain" description="HMA" evidence="18">
    <location>
        <begin position="148"/>
        <end position="214"/>
    </location>
</feature>
<proteinExistence type="inferred from homology"/>
<dbReference type="FunFam" id="3.40.50.1000:FF:000031">
    <property type="entry name" value="Probable copper-transporting ATPase HMA5"/>
    <property type="match status" value="1"/>
</dbReference>
<dbReference type="FunFam" id="3.30.70.100:FF:000043">
    <property type="entry name" value="Copper-transporting ATPase 2"/>
    <property type="match status" value="1"/>
</dbReference>
<dbReference type="EMBL" id="JBJJXI010000018">
    <property type="protein sequence ID" value="KAL3406732.1"/>
    <property type="molecule type" value="Genomic_DNA"/>
</dbReference>
<keyword evidence="4" id="KW-0813">Transport</keyword>
<evidence type="ECO:0000256" key="4">
    <source>
        <dbReference type="ARBA" id="ARBA00022448"/>
    </source>
</evidence>
<dbReference type="PROSITE" id="PS01047">
    <property type="entry name" value="HMA_1"/>
    <property type="match status" value="1"/>
</dbReference>
<dbReference type="EC" id="7.2.2.8" evidence="3"/>
<dbReference type="PANTHER" id="PTHR43520">
    <property type="entry name" value="ATP7, ISOFORM B"/>
    <property type="match status" value="1"/>
</dbReference>
<dbReference type="InterPro" id="IPR044492">
    <property type="entry name" value="P_typ_ATPase_HD_dom"/>
</dbReference>
<protein>
    <recommendedName>
        <fullName evidence="3">P-type Cu(+) transporter</fullName>
        <ecNumber evidence="3">7.2.2.8</ecNumber>
    </recommendedName>
</protein>
<evidence type="ECO:0000256" key="11">
    <source>
        <dbReference type="ARBA" id="ARBA00022842"/>
    </source>
</evidence>
<feature type="transmembrane region" description="Helical" evidence="17">
    <location>
        <begin position="579"/>
        <end position="604"/>
    </location>
</feature>
<dbReference type="InterPro" id="IPR006121">
    <property type="entry name" value="HMA_dom"/>
</dbReference>
<evidence type="ECO:0000256" key="9">
    <source>
        <dbReference type="ARBA" id="ARBA00022796"/>
    </source>
</evidence>
<reference evidence="19 20" key="1">
    <citation type="journal article" date="2024" name="bioRxiv">
        <title>A reference genome for Trichogramma kaykai: A tiny desert-dwelling parasitoid wasp with competing sex-ratio distorters.</title>
        <authorList>
            <person name="Culotta J."/>
            <person name="Lindsey A.R."/>
        </authorList>
    </citation>
    <scope>NUCLEOTIDE SEQUENCE [LARGE SCALE GENOMIC DNA]</scope>
    <source>
        <strain evidence="19 20">KSX58</strain>
    </source>
</reference>
<dbReference type="SFLD" id="SFLDF00027">
    <property type="entry name" value="p-type_atpase"/>
    <property type="match status" value="1"/>
</dbReference>
<evidence type="ECO:0000256" key="16">
    <source>
        <dbReference type="ARBA" id="ARBA00023136"/>
    </source>
</evidence>
<dbReference type="InterPro" id="IPR023298">
    <property type="entry name" value="ATPase_P-typ_TM_dom_sf"/>
</dbReference>
<organism evidence="19 20">
    <name type="scientific">Trichogramma kaykai</name>
    <dbReference type="NCBI Taxonomy" id="54128"/>
    <lineage>
        <taxon>Eukaryota</taxon>
        <taxon>Metazoa</taxon>
        <taxon>Ecdysozoa</taxon>
        <taxon>Arthropoda</taxon>
        <taxon>Hexapoda</taxon>
        <taxon>Insecta</taxon>
        <taxon>Pterygota</taxon>
        <taxon>Neoptera</taxon>
        <taxon>Endopterygota</taxon>
        <taxon>Hymenoptera</taxon>
        <taxon>Apocrita</taxon>
        <taxon>Proctotrupomorpha</taxon>
        <taxon>Chalcidoidea</taxon>
        <taxon>Trichogrammatidae</taxon>
        <taxon>Trichogramma</taxon>
    </lineage>
</organism>
<dbReference type="Gene3D" id="3.40.1110.10">
    <property type="entry name" value="Calcium-transporting ATPase, cytoplasmic domain N"/>
    <property type="match status" value="1"/>
</dbReference>
<keyword evidence="11" id="KW-0460">Magnesium</keyword>
<keyword evidence="14" id="KW-0186">Copper</keyword>
<feature type="domain" description="HMA" evidence="18">
    <location>
        <begin position="44"/>
        <end position="110"/>
    </location>
</feature>
<sequence length="1140" mass="123386">MEADKSDWKLLFDETAAAVAIEIEQKQNASPMKELKSGGDGALSTCVIAIDGMTCMSCVNTITDMMSGKNGIHHIDVSLKENQGIFKYDDKLISAQEIAEAIEDMGFDTSVKKVNDAVLVDTNQLVSTDQNTPVNNVKKSLPKTENIERCFLHIDGITNASCVTAIEKHCKKLVGVKKIMVSSISSKAEIDYDSNEIRPVDIASSVTDLGFQSILINEKGSQIKEIELLITGMTCSSCVSKIEKTVKQLKGVQSAMVSLVTQRGKINYDPSKIDTTEIINCIEKMGFGVSTKRNDAENRQYLDHRLQIRKWRTAFLISLVFGAPSMIAMAYFMINMSSMSPEDMCCVLPGLSMENLISFILSTPVQIFGGWHFHVQAYKAIKHGNSNMDVLISMTATLSYIYSVLVLLAAMIMEETTSPKTFFDTPPMLLIFVSLGRWLEHIAKGKTSEALSKLLSLQAADAVIVTLGPDQEILTERLVKIDLVQPGDILKVNQGSKIPVDGQVFIGSSSCDESLITGESMPVPKKEGSTVIGGSINLSGPLYVKATHTGEKTTLAQIVRLVEEAQMSKAPIQHIADKIAGFFVPFVISVSVLTLVAWIIVGYVDIKYLDLMSDPMTMAGGSSHNHTTSGGRNRDEIIFQNAFRCALSVLAIACPCALGLATPIAVMVGTGVGAVNGILIKSSDSLENAHKINSVVFDKTGTITKGVPRVTNIGLFTSSSSSSPFNIGRILVIIGIAELNSEHPIATAIVGYVREAIETELSGRCTSYQSVPGCGMKCRVSHIADTLRSCAKSLKISSFVDSLQQDKTSERAAKELNDVLIDFAQISPEQRMNAKNAAEDETTGDAEFECVIGNREWMRRNGVAIPRDVEDTMEREESVGRTVVLAVIDGQLAALVSVSDSIKPEARLAVYTLKRMGFDVTLLTGDNKLTANAIAKEVGIEQVFAEVLPNHKVERIQQLQKQGKKVAMVGDGVNDSPALAQSNVGIAIAAGTDVAIEAADIVLMRNDLLDVIGCIDLSRETVKRIRLNFLYASLYNLLGLPIAAGIFSPFGVRLEPWMATAAMALSSVSIVGSSLLLKMYKKPTRQKLETAEFKKLARYDNRTSGAVLFTDDPPPAPAAKAASINGSTLSLSRLKYNNLV</sequence>
<feature type="transmembrane region" description="Helical" evidence="17">
    <location>
        <begin position="425"/>
        <end position="443"/>
    </location>
</feature>
<dbReference type="InterPro" id="IPR036163">
    <property type="entry name" value="HMA_dom_sf"/>
</dbReference>
<dbReference type="Pfam" id="PF00403">
    <property type="entry name" value="HMA"/>
    <property type="match status" value="3"/>
</dbReference>
<dbReference type="NCBIfam" id="TIGR01494">
    <property type="entry name" value="ATPase_P-type"/>
    <property type="match status" value="2"/>
</dbReference>
<feature type="transmembrane region" description="Helical" evidence="17">
    <location>
        <begin position="314"/>
        <end position="334"/>
    </location>
</feature>
<dbReference type="PRINTS" id="PR00119">
    <property type="entry name" value="CATATPASE"/>
</dbReference>
<dbReference type="Proteomes" id="UP001627154">
    <property type="component" value="Unassembled WGS sequence"/>
</dbReference>
<evidence type="ECO:0000256" key="13">
    <source>
        <dbReference type="ARBA" id="ARBA00022989"/>
    </source>
</evidence>
<dbReference type="SFLD" id="SFLDG00002">
    <property type="entry name" value="C1.7:_P-type_atpase_like"/>
    <property type="match status" value="1"/>
</dbReference>
<comment type="subcellular location">
    <subcellularLocation>
        <location evidence="1">Golgi apparatus</location>
        <location evidence="1">trans-Golgi network membrane</location>
        <topology evidence="1">Multi-pass membrane protein</topology>
    </subcellularLocation>
    <subcellularLocation>
        <location evidence="17">Membrane</location>
    </subcellularLocation>
</comment>
<dbReference type="InterPro" id="IPR059000">
    <property type="entry name" value="ATPase_P-type_domA"/>
</dbReference>
<dbReference type="AlphaFoldDB" id="A0ABD2XN30"/>
<dbReference type="InterPro" id="IPR017969">
    <property type="entry name" value="Heavy-metal-associated_CS"/>
</dbReference>
<dbReference type="NCBIfam" id="TIGR00003">
    <property type="entry name" value="copper ion binding protein"/>
    <property type="match status" value="2"/>
</dbReference>
<evidence type="ECO:0000256" key="1">
    <source>
        <dbReference type="ARBA" id="ARBA00004166"/>
    </source>
</evidence>
<dbReference type="PROSITE" id="PS50846">
    <property type="entry name" value="HMA_2"/>
    <property type="match status" value="3"/>
</dbReference>
<dbReference type="SUPFAM" id="SSF56784">
    <property type="entry name" value="HAD-like"/>
    <property type="match status" value="1"/>
</dbReference>
<dbReference type="InterPro" id="IPR006122">
    <property type="entry name" value="HMA_Cu_ion-bd"/>
</dbReference>
<dbReference type="Gene3D" id="3.30.70.100">
    <property type="match status" value="3"/>
</dbReference>
<evidence type="ECO:0000256" key="15">
    <source>
        <dbReference type="ARBA" id="ARBA00023065"/>
    </source>
</evidence>
<keyword evidence="16 17" id="KW-0472">Membrane</keyword>
<dbReference type="SUPFAM" id="SSF81665">
    <property type="entry name" value="Calcium ATPase, transmembrane domain M"/>
    <property type="match status" value="1"/>
</dbReference>
<feature type="transmembrane region" description="Helical" evidence="17">
    <location>
        <begin position="390"/>
        <end position="413"/>
    </location>
</feature>
<comment type="caution">
    <text evidence="19">The sequence shown here is derived from an EMBL/GenBank/DDBJ whole genome shotgun (WGS) entry which is preliminary data.</text>
</comment>
<dbReference type="NCBIfam" id="TIGR01525">
    <property type="entry name" value="ATPase-IB_hvy"/>
    <property type="match status" value="1"/>
</dbReference>
<evidence type="ECO:0000256" key="5">
    <source>
        <dbReference type="ARBA" id="ARBA00022692"/>
    </source>
</evidence>
<keyword evidence="7" id="KW-0677">Repeat</keyword>
<dbReference type="InterPro" id="IPR008250">
    <property type="entry name" value="ATPase_P-typ_transduc_dom_A_sf"/>
</dbReference>
<feature type="transmembrane region" description="Helical" evidence="17">
    <location>
        <begin position="1029"/>
        <end position="1051"/>
    </location>
</feature>
<dbReference type="CDD" id="cd02094">
    <property type="entry name" value="P-type_ATPase_Cu-like"/>
    <property type="match status" value="1"/>
</dbReference>
<evidence type="ECO:0000256" key="12">
    <source>
        <dbReference type="ARBA" id="ARBA00022967"/>
    </source>
</evidence>
<evidence type="ECO:0000259" key="18">
    <source>
        <dbReference type="PROSITE" id="PS50846"/>
    </source>
</evidence>
<keyword evidence="20" id="KW-1185">Reference proteome</keyword>
<keyword evidence="13 17" id="KW-1133">Transmembrane helix</keyword>
<dbReference type="InterPro" id="IPR027256">
    <property type="entry name" value="P-typ_ATPase_IB"/>
</dbReference>
<evidence type="ECO:0000313" key="19">
    <source>
        <dbReference type="EMBL" id="KAL3406732.1"/>
    </source>
</evidence>
<evidence type="ECO:0000256" key="8">
    <source>
        <dbReference type="ARBA" id="ARBA00022741"/>
    </source>
</evidence>
<feature type="transmembrane region" description="Helical" evidence="17">
    <location>
        <begin position="1057"/>
        <end position="1077"/>
    </location>
</feature>
<keyword evidence="10 17" id="KW-0067">ATP-binding</keyword>
<dbReference type="GO" id="GO:0016020">
    <property type="term" value="C:membrane"/>
    <property type="evidence" value="ECO:0007669"/>
    <property type="project" value="UniProtKB-SubCell"/>
</dbReference>
<dbReference type="InterPro" id="IPR018303">
    <property type="entry name" value="ATPase_P-typ_P_site"/>
</dbReference>
<dbReference type="InterPro" id="IPR036412">
    <property type="entry name" value="HAD-like_sf"/>
</dbReference>
<dbReference type="FunFam" id="3.30.70.100:FF:000001">
    <property type="entry name" value="ATPase copper transporting beta"/>
    <property type="match status" value="2"/>
</dbReference>
<dbReference type="InterPro" id="IPR023299">
    <property type="entry name" value="ATPase_P-typ_cyto_dom_N"/>
</dbReference>
<dbReference type="Gene3D" id="3.40.50.1000">
    <property type="entry name" value="HAD superfamily/HAD-like"/>
    <property type="match status" value="2"/>
</dbReference>
<dbReference type="PRINTS" id="PR00120">
    <property type="entry name" value="HATPASE"/>
</dbReference>
<keyword evidence="12" id="KW-1278">Translocase</keyword>
<accession>A0ABD2XN30</accession>
<feature type="transmembrane region" description="Helical" evidence="17">
    <location>
        <begin position="649"/>
        <end position="675"/>
    </location>
</feature>
<dbReference type="Gene3D" id="2.70.150.10">
    <property type="entry name" value="Calcium-transporting ATPase, cytoplasmic transduction domain A"/>
    <property type="match status" value="1"/>
</dbReference>
<evidence type="ECO:0000256" key="17">
    <source>
        <dbReference type="RuleBase" id="RU362081"/>
    </source>
</evidence>
<dbReference type="GO" id="GO:0046872">
    <property type="term" value="F:metal ion binding"/>
    <property type="evidence" value="ECO:0007669"/>
    <property type="project" value="UniProtKB-KW"/>
</dbReference>
<dbReference type="SUPFAM" id="SSF81653">
    <property type="entry name" value="Calcium ATPase, transduction domain A"/>
    <property type="match status" value="1"/>
</dbReference>
<evidence type="ECO:0000313" key="20">
    <source>
        <dbReference type="Proteomes" id="UP001627154"/>
    </source>
</evidence>
<gene>
    <name evidence="19" type="ORF">TKK_000875</name>
</gene>
<keyword evidence="15" id="KW-0406">Ion transport</keyword>
<dbReference type="PROSITE" id="PS00154">
    <property type="entry name" value="ATPASE_E1_E2"/>
    <property type="match status" value="1"/>
</dbReference>
<feature type="domain" description="HMA" evidence="18">
    <location>
        <begin position="224"/>
        <end position="290"/>
    </location>
</feature>
<dbReference type="CDD" id="cd00371">
    <property type="entry name" value="HMA"/>
    <property type="match status" value="3"/>
</dbReference>
<dbReference type="GO" id="GO:0140581">
    <property type="term" value="F:P-type monovalent copper transporter activity"/>
    <property type="evidence" value="ECO:0007669"/>
    <property type="project" value="UniProtKB-EC"/>
</dbReference>
<keyword evidence="5 17" id="KW-0812">Transmembrane</keyword>
<name>A0ABD2XN30_9HYME</name>
<dbReference type="FunFam" id="2.70.150.10:FF:000002">
    <property type="entry name" value="Copper-transporting ATPase 1, putative"/>
    <property type="match status" value="1"/>
</dbReference>
<dbReference type="InterPro" id="IPR023214">
    <property type="entry name" value="HAD_sf"/>
</dbReference>
<feature type="transmembrane region" description="Helical" evidence="17">
    <location>
        <begin position="356"/>
        <end position="378"/>
    </location>
</feature>
<dbReference type="SUPFAM" id="SSF55008">
    <property type="entry name" value="HMA, heavy metal-associated domain"/>
    <property type="match status" value="3"/>
</dbReference>
<dbReference type="Pfam" id="PF00702">
    <property type="entry name" value="Hydrolase"/>
    <property type="match status" value="1"/>
</dbReference>
<dbReference type="GO" id="GO:0005524">
    <property type="term" value="F:ATP binding"/>
    <property type="evidence" value="ECO:0007669"/>
    <property type="project" value="UniProtKB-UniRule"/>
</dbReference>
<evidence type="ECO:0000256" key="7">
    <source>
        <dbReference type="ARBA" id="ARBA00022737"/>
    </source>
</evidence>
<dbReference type="SFLD" id="SFLDS00003">
    <property type="entry name" value="Haloacid_Dehalogenase"/>
    <property type="match status" value="1"/>
</dbReference>
<dbReference type="Pfam" id="PF00122">
    <property type="entry name" value="E1-E2_ATPase"/>
    <property type="match status" value="1"/>
</dbReference>
<evidence type="ECO:0000256" key="2">
    <source>
        <dbReference type="ARBA" id="ARBA00006024"/>
    </source>
</evidence>
<dbReference type="InterPro" id="IPR001757">
    <property type="entry name" value="P_typ_ATPase"/>
</dbReference>
<dbReference type="SUPFAM" id="SSF81660">
    <property type="entry name" value="Metal cation-transporting ATPase, ATP-binding domain N"/>
    <property type="match status" value="1"/>
</dbReference>
<keyword evidence="6 17" id="KW-0479">Metal-binding</keyword>
<dbReference type="GO" id="GO:0005802">
    <property type="term" value="C:trans-Golgi network"/>
    <property type="evidence" value="ECO:0007669"/>
    <property type="project" value="UniProtKB-ARBA"/>
</dbReference>
<keyword evidence="8 17" id="KW-0547">Nucleotide-binding</keyword>
<keyword evidence="9" id="KW-0187">Copper transport</keyword>
<evidence type="ECO:0000256" key="10">
    <source>
        <dbReference type="ARBA" id="ARBA00022840"/>
    </source>
</evidence>
<comment type="similarity">
    <text evidence="2 17">Belongs to the cation transport ATPase (P-type) (TC 3.A.3) family. Type IB subfamily.</text>
</comment>